<evidence type="ECO:0000256" key="2">
    <source>
        <dbReference type="SAM" id="SignalP"/>
    </source>
</evidence>
<accession>A0A498C2B8</accession>
<evidence type="ECO:0000313" key="4">
    <source>
        <dbReference type="Proteomes" id="UP000275461"/>
    </source>
</evidence>
<protein>
    <submittedName>
        <fullName evidence="3">LTXXQ motif family protein</fullName>
    </submittedName>
</protein>
<proteinExistence type="predicted"/>
<evidence type="ECO:0000256" key="1">
    <source>
        <dbReference type="SAM" id="MobiDB-lite"/>
    </source>
</evidence>
<evidence type="ECO:0000313" key="3">
    <source>
        <dbReference type="EMBL" id="RLK50114.1"/>
    </source>
</evidence>
<name>A0A498C2B8_9GAMM</name>
<dbReference type="RefSeq" id="WP_170153543.1">
    <property type="nucleotide sequence ID" value="NZ_RCDA01000001.1"/>
</dbReference>
<dbReference type="InterPro" id="IPR012899">
    <property type="entry name" value="LTXXQ"/>
</dbReference>
<dbReference type="Proteomes" id="UP000275461">
    <property type="component" value="Unassembled WGS sequence"/>
</dbReference>
<dbReference type="AlphaFoldDB" id="A0A498C2B8"/>
<feature type="signal peptide" evidence="2">
    <location>
        <begin position="1"/>
        <end position="33"/>
    </location>
</feature>
<gene>
    <name evidence="3" type="ORF">DFR31_0003</name>
</gene>
<dbReference type="EMBL" id="RCDA01000001">
    <property type="protein sequence ID" value="RLK50114.1"/>
    <property type="molecule type" value="Genomic_DNA"/>
</dbReference>
<keyword evidence="4" id="KW-1185">Reference proteome</keyword>
<feature type="region of interest" description="Disordered" evidence="1">
    <location>
        <begin position="137"/>
        <end position="200"/>
    </location>
</feature>
<dbReference type="Gene3D" id="1.20.120.1490">
    <property type="match status" value="1"/>
</dbReference>
<dbReference type="Pfam" id="PF07813">
    <property type="entry name" value="LTXXQ"/>
    <property type="match status" value="1"/>
</dbReference>
<feature type="compositionally biased region" description="Basic and acidic residues" evidence="1">
    <location>
        <begin position="137"/>
        <end position="193"/>
    </location>
</feature>
<organism evidence="3 4">
    <name type="scientific">Alkalispirillum mobile</name>
    <dbReference type="NCBI Taxonomy" id="85925"/>
    <lineage>
        <taxon>Bacteria</taxon>
        <taxon>Pseudomonadati</taxon>
        <taxon>Pseudomonadota</taxon>
        <taxon>Gammaproteobacteria</taxon>
        <taxon>Chromatiales</taxon>
        <taxon>Ectothiorhodospiraceae</taxon>
        <taxon>Alkalispirillum</taxon>
    </lineage>
</organism>
<comment type="caution">
    <text evidence="3">The sequence shown here is derived from an EMBL/GenBank/DDBJ whole genome shotgun (WGS) entry which is preliminary data.</text>
</comment>
<feature type="chain" id="PRO_5019779822" evidence="2">
    <location>
        <begin position="34"/>
        <end position="200"/>
    </location>
</feature>
<feature type="compositionally biased region" description="Basic and acidic residues" evidence="1">
    <location>
        <begin position="35"/>
        <end position="45"/>
    </location>
</feature>
<reference evidence="3 4" key="1">
    <citation type="submission" date="2018-10" db="EMBL/GenBank/DDBJ databases">
        <title>Genomic Encyclopedia of Type Strains, Phase IV (KMG-IV): sequencing the most valuable type-strain genomes for metagenomic binning, comparative biology and taxonomic classification.</title>
        <authorList>
            <person name="Goeker M."/>
        </authorList>
    </citation>
    <scope>NUCLEOTIDE SEQUENCE [LARGE SCALE GENOMIC DNA]</scope>
    <source>
        <strain evidence="3 4">DSM 12769</strain>
    </source>
</reference>
<sequence>MTKKQTRPMTRILTGITLAALLAGSTVAGFSIAQEHQRGEGKQGERGGMMMERGQKGEHGHMRHGYMHGGERMAEHRERMAERLDLDEEQRALWDEFHEHMGPHHDREQRRDAMQEMMDQGFTDRLERMERWSAEHAERMGKAREAGERLYEALDEEQRQKLDEAPRQMREHMREYREDRRGNGQRQDGERRGGQGQGGY</sequence>
<dbReference type="GO" id="GO:0042597">
    <property type="term" value="C:periplasmic space"/>
    <property type="evidence" value="ECO:0007669"/>
    <property type="project" value="InterPro"/>
</dbReference>
<keyword evidence="2" id="KW-0732">Signal</keyword>
<feature type="region of interest" description="Disordered" evidence="1">
    <location>
        <begin position="33"/>
        <end position="62"/>
    </location>
</feature>